<keyword evidence="1" id="KW-0472">Membrane</keyword>
<organism evidence="2 3">
    <name type="scientific">Companilactobacillus halodurans</name>
    <dbReference type="NCBI Taxonomy" id="2584183"/>
    <lineage>
        <taxon>Bacteria</taxon>
        <taxon>Bacillati</taxon>
        <taxon>Bacillota</taxon>
        <taxon>Bacilli</taxon>
        <taxon>Lactobacillales</taxon>
        <taxon>Lactobacillaceae</taxon>
        <taxon>Companilactobacillus</taxon>
    </lineage>
</organism>
<comment type="caution">
    <text evidence="2">The sequence shown here is derived from an EMBL/GenBank/DDBJ whole genome shotgun (WGS) entry which is preliminary data.</text>
</comment>
<evidence type="ECO:0000313" key="2">
    <source>
        <dbReference type="EMBL" id="MQS75243.1"/>
    </source>
</evidence>
<evidence type="ECO:0000256" key="1">
    <source>
        <dbReference type="SAM" id="Phobius"/>
    </source>
</evidence>
<proteinExistence type="predicted"/>
<evidence type="ECO:0000313" key="3">
    <source>
        <dbReference type="Proteomes" id="UP000414364"/>
    </source>
</evidence>
<sequence length="196" mass="22623">MLSFGKKVNYRPLLVSLSLAFIIGLLFKINLSLRSGIEIGTIVFLLVFLGHYLLILPIIFNYWDSQKENIRYSDNKTIRTRLAVMFYPRHLRLKEIAKNDIVAITLLGLPQKSSNPRNDPTVSEETGLLYNLTLLINQPIKIRLTLRNKTVVDLDLSNDYVNRPEKTLGKLNIFLNSFNPQLIHLTTETREFLHSK</sequence>
<dbReference type="EMBL" id="VDFP01000003">
    <property type="protein sequence ID" value="MQS75243.1"/>
    <property type="molecule type" value="Genomic_DNA"/>
</dbReference>
<keyword evidence="1" id="KW-1133">Transmembrane helix</keyword>
<protein>
    <submittedName>
        <fullName evidence="2">Uncharacterized protein</fullName>
    </submittedName>
</protein>
<keyword evidence="1" id="KW-0812">Transmembrane</keyword>
<dbReference type="AlphaFoldDB" id="A0A5P0ZLZ4"/>
<name>A0A5P0ZLZ4_9LACO</name>
<gene>
    <name evidence="2" type="ORF">FHL06_02390</name>
</gene>
<accession>A0A5P0ZLZ4</accession>
<feature type="transmembrane region" description="Helical" evidence="1">
    <location>
        <begin position="39"/>
        <end position="63"/>
    </location>
</feature>
<reference evidence="2 3" key="1">
    <citation type="journal article" date="2019" name="Syst. Appl. Microbiol.">
        <title>Polyphasic characterization of two novel Lactobacillus spp. isolated from blown salami packages: Description of Lactobacillus halodurans sp. nov. and Lactobacillus salsicarnum sp. nov.</title>
        <authorList>
            <person name="Schuster J.A."/>
            <person name="Klingl A."/>
            <person name="Vogel R.F."/>
            <person name="Ehrmann M.A."/>
        </authorList>
    </citation>
    <scope>NUCLEOTIDE SEQUENCE [LARGE SCALE GENOMIC DNA]</scope>
    <source>
        <strain evidence="2 3">TMW 1.2172</strain>
    </source>
</reference>
<dbReference type="Proteomes" id="UP000414364">
    <property type="component" value="Unassembled WGS sequence"/>
</dbReference>
<dbReference type="RefSeq" id="WP_153384654.1">
    <property type="nucleotide sequence ID" value="NZ_VDFO01000031.1"/>
</dbReference>
<feature type="transmembrane region" description="Helical" evidence="1">
    <location>
        <begin position="12"/>
        <end position="33"/>
    </location>
</feature>
<dbReference type="OrthoDB" id="2320004at2"/>